<gene>
    <name evidence="2" type="ORF">VP01_13465g1</name>
</gene>
<dbReference type="VEuPathDB" id="FungiDB:VP01_13465g1"/>
<dbReference type="EMBL" id="LAVV01003849">
    <property type="protein sequence ID" value="KNZ61876.1"/>
    <property type="molecule type" value="Genomic_DNA"/>
</dbReference>
<dbReference type="Proteomes" id="UP000037035">
    <property type="component" value="Unassembled WGS sequence"/>
</dbReference>
<evidence type="ECO:0000313" key="3">
    <source>
        <dbReference type="Proteomes" id="UP000037035"/>
    </source>
</evidence>
<protein>
    <submittedName>
        <fullName evidence="2">Uncharacterized protein</fullName>
    </submittedName>
</protein>
<proteinExistence type="predicted"/>
<dbReference type="AlphaFoldDB" id="A0A0L6VM95"/>
<reference evidence="2 3" key="1">
    <citation type="submission" date="2015-08" db="EMBL/GenBank/DDBJ databases">
        <title>Next Generation Sequencing and Analysis of the Genome of Puccinia sorghi L Schw, the Causal Agent of Maize Common Rust.</title>
        <authorList>
            <person name="Rochi L."/>
            <person name="Burguener G."/>
            <person name="Darino M."/>
            <person name="Turjanski A."/>
            <person name="Kreff E."/>
            <person name="Dieguez M.J."/>
            <person name="Sacco F."/>
        </authorList>
    </citation>
    <scope>NUCLEOTIDE SEQUENCE [LARGE SCALE GENOMIC DNA]</scope>
    <source>
        <strain evidence="2 3">RO10H11247</strain>
    </source>
</reference>
<organism evidence="2 3">
    <name type="scientific">Puccinia sorghi</name>
    <dbReference type="NCBI Taxonomy" id="27349"/>
    <lineage>
        <taxon>Eukaryota</taxon>
        <taxon>Fungi</taxon>
        <taxon>Dikarya</taxon>
        <taxon>Basidiomycota</taxon>
        <taxon>Pucciniomycotina</taxon>
        <taxon>Pucciniomycetes</taxon>
        <taxon>Pucciniales</taxon>
        <taxon>Pucciniaceae</taxon>
        <taxon>Puccinia</taxon>
    </lineage>
</organism>
<keyword evidence="3" id="KW-1185">Reference proteome</keyword>
<evidence type="ECO:0000313" key="2">
    <source>
        <dbReference type="EMBL" id="KNZ61876.1"/>
    </source>
</evidence>
<sequence length="107" mass="12287">MYEINPTILKTTIKAIPMLTEENFSSWRTRITALFKLQGVKYQMVNCEPALDEGNNTIFCTIIIAKLSLTTHNNIKTPQMRMMLKSYGKESSNDSFNQNGKKNHLSR</sequence>
<comment type="caution">
    <text evidence="2">The sequence shown here is derived from an EMBL/GenBank/DDBJ whole genome shotgun (WGS) entry which is preliminary data.</text>
</comment>
<name>A0A0L6VM95_9BASI</name>
<feature type="region of interest" description="Disordered" evidence="1">
    <location>
        <begin position="88"/>
        <end position="107"/>
    </location>
</feature>
<accession>A0A0L6VM95</accession>
<evidence type="ECO:0000256" key="1">
    <source>
        <dbReference type="SAM" id="MobiDB-lite"/>
    </source>
</evidence>